<evidence type="ECO:0000313" key="2">
    <source>
        <dbReference type="Proteomes" id="UP000007374"/>
    </source>
</evidence>
<accession>K2NZV9</accession>
<dbReference type="Proteomes" id="UP000007374">
    <property type="component" value="Unassembled WGS sequence"/>
</dbReference>
<evidence type="ECO:0000313" key="1">
    <source>
        <dbReference type="EMBL" id="EKF43479.1"/>
    </source>
</evidence>
<organism evidence="1 2">
    <name type="scientific">Nitratireductor indicus C115</name>
    <dbReference type="NCBI Taxonomy" id="1231190"/>
    <lineage>
        <taxon>Bacteria</taxon>
        <taxon>Pseudomonadati</taxon>
        <taxon>Pseudomonadota</taxon>
        <taxon>Alphaproteobacteria</taxon>
        <taxon>Hyphomicrobiales</taxon>
        <taxon>Phyllobacteriaceae</taxon>
        <taxon>Nitratireductor</taxon>
    </lineage>
</organism>
<name>K2NZV9_9HYPH</name>
<reference evidence="1 2" key="1">
    <citation type="journal article" date="2012" name="J. Bacteriol.">
        <title>Genome Sequence of Nitratireductor indicus Type Strain C115.</title>
        <authorList>
            <person name="Lai Q."/>
            <person name="Li G."/>
            <person name="Yu Z."/>
            <person name="Shao Z."/>
        </authorList>
    </citation>
    <scope>NUCLEOTIDE SEQUENCE [LARGE SCALE GENOMIC DNA]</scope>
    <source>
        <strain evidence="1 2">C115</strain>
    </source>
</reference>
<keyword evidence="2" id="KW-1185">Reference proteome</keyword>
<gene>
    <name evidence="1" type="ORF">NA8A_05588</name>
</gene>
<proteinExistence type="predicted"/>
<comment type="caution">
    <text evidence="1">The sequence shown here is derived from an EMBL/GenBank/DDBJ whole genome shotgun (WGS) entry which is preliminary data.</text>
</comment>
<protein>
    <submittedName>
        <fullName evidence="1">Uncharacterized protein</fullName>
    </submittedName>
</protein>
<dbReference type="AlphaFoldDB" id="K2NZV9"/>
<dbReference type="EMBL" id="AMSI01000003">
    <property type="protein sequence ID" value="EKF43479.1"/>
    <property type="molecule type" value="Genomic_DNA"/>
</dbReference>
<sequence>MYTKNNTISSDCQIFEITIGRTNAVADDVVRHLVAAGVKFYRRKQDDRLTAPISGGRTVAATNAVILRAVEQRCEFIKNGRRVDAPAALVTAIRISPVWPDYREVRR</sequence>